<evidence type="ECO:0000256" key="4">
    <source>
        <dbReference type="SAM" id="SignalP"/>
    </source>
</evidence>
<keyword evidence="3" id="KW-0472">Membrane</keyword>
<feature type="chain" id="PRO_5045857777" evidence="4">
    <location>
        <begin position="23"/>
        <end position="850"/>
    </location>
</feature>
<feature type="signal peptide" evidence="4">
    <location>
        <begin position="1"/>
        <end position="22"/>
    </location>
</feature>
<dbReference type="Proteomes" id="UP001056500">
    <property type="component" value="Chromosome"/>
</dbReference>
<evidence type="ECO:0000256" key="1">
    <source>
        <dbReference type="SAM" id="Coils"/>
    </source>
</evidence>
<keyword evidence="1" id="KW-0175">Coiled coil</keyword>
<name>A0ABY4WJR2_9BACL</name>
<keyword evidence="3" id="KW-0812">Transmembrane</keyword>
<gene>
    <name evidence="6" type="ORF">NDK47_26450</name>
</gene>
<feature type="compositionally biased region" description="Low complexity" evidence="2">
    <location>
        <begin position="167"/>
        <end position="197"/>
    </location>
</feature>
<evidence type="ECO:0000256" key="2">
    <source>
        <dbReference type="SAM" id="MobiDB-lite"/>
    </source>
</evidence>
<dbReference type="InterPro" id="IPR007621">
    <property type="entry name" value="TPM_dom"/>
</dbReference>
<feature type="transmembrane region" description="Helical" evidence="3">
    <location>
        <begin position="211"/>
        <end position="230"/>
    </location>
</feature>
<proteinExistence type="predicted"/>
<feature type="coiled-coil region" evidence="1">
    <location>
        <begin position="557"/>
        <end position="587"/>
    </location>
</feature>
<keyword evidence="3" id="KW-1133">Transmembrane helix</keyword>
<dbReference type="RefSeq" id="WP_251872685.1">
    <property type="nucleotide sequence ID" value="NZ_CP098755.1"/>
</dbReference>
<feature type="region of interest" description="Disordered" evidence="2">
    <location>
        <begin position="156"/>
        <end position="201"/>
    </location>
</feature>
<feature type="compositionally biased region" description="Low complexity" evidence="2">
    <location>
        <begin position="830"/>
        <end position="850"/>
    </location>
</feature>
<keyword evidence="4" id="KW-0732">Signal</keyword>
<organism evidence="6 7">
    <name type="scientific">Brevibacillus ruminantium</name>
    <dbReference type="NCBI Taxonomy" id="2950604"/>
    <lineage>
        <taxon>Bacteria</taxon>
        <taxon>Bacillati</taxon>
        <taxon>Bacillota</taxon>
        <taxon>Bacilli</taxon>
        <taxon>Bacillales</taxon>
        <taxon>Paenibacillaceae</taxon>
        <taxon>Brevibacillus</taxon>
    </lineage>
</organism>
<reference evidence="6" key="1">
    <citation type="submission" date="2022-06" db="EMBL/GenBank/DDBJ databases">
        <title>Genome sequencing of Brevibacillus sp. BB3-R1.</title>
        <authorList>
            <person name="Heo J."/>
            <person name="Lee D."/>
            <person name="Won M."/>
            <person name="Han B.-H."/>
            <person name="Hong S.-B."/>
            <person name="Kwon S.-W."/>
        </authorList>
    </citation>
    <scope>NUCLEOTIDE SEQUENCE</scope>
    <source>
        <strain evidence="6">BB3-R1</strain>
    </source>
</reference>
<accession>A0ABY4WJR2</accession>
<dbReference type="EMBL" id="CP098755">
    <property type="protein sequence ID" value="USG65599.1"/>
    <property type="molecule type" value="Genomic_DNA"/>
</dbReference>
<dbReference type="Pfam" id="PF04536">
    <property type="entry name" value="TPM_phosphatase"/>
    <property type="match status" value="1"/>
</dbReference>
<evidence type="ECO:0000313" key="6">
    <source>
        <dbReference type="EMBL" id="USG65599.1"/>
    </source>
</evidence>
<feature type="compositionally biased region" description="Gly residues" evidence="2">
    <location>
        <begin position="798"/>
        <end position="829"/>
    </location>
</feature>
<dbReference type="Gene3D" id="3.10.310.50">
    <property type="match status" value="1"/>
</dbReference>
<evidence type="ECO:0000259" key="5">
    <source>
        <dbReference type="Pfam" id="PF04536"/>
    </source>
</evidence>
<sequence length="850" mass="94053">MKRLSVFFLMVVMLFSVTSAYAAPLPERAGSVTDPVGIFSPEEQERIAAAAANQKYEVLLLTASGLDEQEGEQLANQAYDAWKLGPNQLMLVVTVNPNHVHLVFENQQLADLVSRSDASDVKGILDQQFVPQARDGNLAEGVIAVSEFVNGLSAAASSPEGSGGSGAATQPSGSSQSSSPPTVSHTPSRSSTTPSSSLPVTANAGGGNNGLSAGLIVGLLLIAILLFFVVKQLVFRSRLNKLLTQVKEKHTEVTPVIDQMIVSELFRELEIGLIEGETKKRATQLEQEALKLHKESQQLKEQLDTQKIGFFSTAKTEQAVAELMEAVDKYAAEITDTQAQMSEMERLSREVREAVEAAKERAKEIGALIEALARETSFSLSVMRKDMEQTLALLNKADSMDEFDYLQAEEPAKQVHAQFDSLQLAVEEVRLQIRQHQEFPPRIKSREEELRLIVGREQLLLVDADPFAILRAAEAEIPRLGGLIEAGDTKEAKACAQRVENGLQEASEVVAAMIRHRDFAKETVRDISQLLAELQDFDPQYAQELSRLQQQYAEVHLREQDERYSQIMEDKSDLERLLMEIKAAIDERAQRYRLAFEKSETAQQLLSRVKNTREQSLGYRQSLEDRVRTASERFQNQESRFYQAASLFDQLRVRIPDISRMISHIKSEAADIEALANSARIDVYQLEDAISSFTSQVDQLVHRVDQVRREKEETMRAFQKLQDDYVSRRNRYGGKIKVSRYAAQFDQLRDQVDGAVAEGLFAEAMSEITNGREILRQMEREYQRKLDEERRRRNNNSGGFGGGMGGGLGGGFGGGRSSGSSGWGGGGRSSGSSSWGGSSGGSRSSGSSSW</sequence>
<feature type="region of interest" description="Disordered" evidence="2">
    <location>
        <begin position="785"/>
        <end position="850"/>
    </location>
</feature>
<feature type="coiled-coil region" evidence="1">
    <location>
        <begin position="282"/>
        <end position="375"/>
    </location>
</feature>
<keyword evidence="7" id="KW-1185">Reference proteome</keyword>
<protein>
    <submittedName>
        <fullName evidence="6">TPM domain-containing protein</fullName>
    </submittedName>
</protein>
<evidence type="ECO:0000256" key="3">
    <source>
        <dbReference type="SAM" id="Phobius"/>
    </source>
</evidence>
<feature type="domain" description="TPM" evidence="5">
    <location>
        <begin position="32"/>
        <end position="146"/>
    </location>
</feature>
<feature type="coiled-coil region" evidence="1">
    <location>
        <begin position="697"/>
        <end position="724"/>
    </location>
</feature>
<evidence type="ECO:0000313" key="7">
    <source>
        <dbReference type="Proteomes" id="UP001056500"/>
    </source>
</evidence>